<keyword evidence="3" id="KW-1185">Reference proteome</keyword>
<feature type="region of interest" description="Disordered" evidence="1">
    <location>
        <begin position="133"/>
        <end position="165"/>
    </location>
</feature>
<organism evidence="2 3">
    <name type="scientific">Ancylostoma duodenale</name>
    <dbReference type="NCBI Taxonomy" id="51022"/>
    <lineage>
        <taxon>Eukaryota</taxon>
        <taxon>Metazoa</taxon>
        <taxon>Ecdysozoa</taxon>
        <taxon>Nematoda</taxon>
        <taxon>Chromadorea</taxon>
        <taxon>Rhabditida</taxon>
        <taxon>Rhabditina</taxon>
        <taxon>Rhabditomorpha</taxon>
        <taxon>Strongyloidea</taxon>
        <taxon>Ancylostomatidae</taxon>
        <taxon>Ancylostomatinae</taxon>
        <taxon>Ancylostoma</taxon>
    </lineage>
</organism>
<sequence>MKREVVTRVGTSFAKVVEILKEWKIHRTWVIIWPLDPKMDEELFRKLMLMCKNHIEEGGKVVTAWPLIKEKNAVRWYEMAELWKCLDENLTRFKTGSQVFTTASNMFCNGKLKVYPDIEDDVFRKGGDVRQTARKKESAVRSREGGSVGHGNDLARRRETGAGPDLFPERPLIRGFPFPPDGGPVLDAGSHHPRPHQDFSATVVVCFFFRLFNFV</sequence>
<dbReference type="EMBL" id="KN727579">
    <property type="protein sequence ID" value="KIH65385.1"/>
    <property type="molecule type" value="Genomic_DNA"/>
</dbReference>
<evidence type="ECO:0000313" key="3">
    <source>
        <dbReference type="Proteomes" id="UP000054047"/>
    </source>
</evidence>
<evidence type="ECO:0000256" key="1">
    <source>
        <dbReference type="SAM" id="MobiDB-lite"/>
    </source>
</evidence>
<reference evidence="2 3" key="1">
    <citation type="submission" date="2013-12" db="EMBL/GenBank/DDBJ databases">
        <title>Draft genome of the parsitic nematode Ancylostoma duodenale.</title>
        <authorList>
            <person name="Mitreva M."/>
        </authorList>
    </citation>
    <scope>NUCLEOTIDE SEQUENCE [LARGE SCALE GENOMIC DNA]</scope>
    <source>
        <strain evidence="2 3">Zhejiang</strain>
    </source>
</reference>
<evidence type="ECO:0000313" key="2">
    <source>
        <dbReference type="EMBL" id="KIH65385.1"/>
    </source>
</evidence>
<proteinExistence type="predicted"/>
<dbReference type="AlphaFoldDB" id="A0A0C2GVF8"/>
<feature type="compositionally biased region" description="Basic and acidic residues" evidence="1">
    <location>
        <begin position="134"/>
        <end position="144"/>
    </location>
</feature>
<accession>A0A0C2GVF8</accession>
<gene>
    <name evidence="2" type="ORF">ANCDUO_04294</name>
</gene>
<dbReference type="Proteomes" id="UP000054047">
    <property type="component" value="Unassembled WGS sequence"/>
</dbReference>
<protein>
    <submittedName>
        <fullName evidence="2">Uncharacterized protein</fullName>
    </submittedName>
</protein>
<name>A0A0C2GVF8_9BILA</name>